<organism evidence="1 2">
    <name type="scientific">Microbacterium bovistercoris</name>
    <dbReference type="NCBI Taxonomy" id="2293570"/>
    <lineage>
        <taxon>Bacteria</taxon>
        <taxon>Bacillati</taxon>
        <taxon>Actinomycetota</taxon>
        <taxon>Actinomycetes</taxon>
        <taxon>Micrococcales</taxon>
        <taxon>Microbacteriaceae</taxon>
        <taxon>Microbacterium</taxon>
    </lineage>
</organism>
<dbReference type="Proteomes" id="UP000262172">
    <property type="component" value="Unassembled WGS sequence"/>
</dbReference>
<proteinExistence type="predicted"/>
<evidence type="ECO:0000313" key="2">
    <source>
        <dbReference type="Proteomes" id="UP000262172"/>
    </source>
</evidence>
<dbReference type="AlphaFoldDB" id="A0A371NWU8"/>
<gene>
    <name evidence="1" type="ORF">DY023_06070</name>
</gene>
<evidence type="ECO:0000313" key="1">
    <source>
        <dbReference type="EMBL" id="REJ06659.1"/>
    </source>
</evidence>
<accession>A0A371NWU8</accession>
<sequence>MWTITEQGMGPVQLDELFADAVAGVPTWTVEENCSWVAFWNDQETGVTAYFARDSETSDGTVTTIDVESTTDTVQPHDGPRTVDGLGLGSTRDEVLAAHPDAAEQKPTIGDGALLRVGPQGEGAIFFAFRSGEDTVSAVTVTSRDEPPYEVCG</sequence>
<protein>
    <submittedName>
        <fullName evidence="1">Uncharacterized protein</fullName>
    </submittedName>
</protein>
<name>A0A371NWU8_9MICO</name>
<reference evidence="1 2" key="1">
    <citation type="submission" date="2018-08" db="EMBL/GenBank/DDBJ databases">
        <title>Isolation, diversity and antifungal activity of Actinobacteria from cow dung.</title>
        <authorList>
            <person name="Ling L."/>
        </authorList>
    </citation>
    <scope>NUCLEOTIDE SEQUENCE [LARGE SCALE GENOMIC DNA]</scope>
    <source>
        <strain evidence="1 2">NEAU-LLE</strain>
    </source>
</reference>
<dbReference type="EMBL" id="QUAB01000033">
    <property type="protein sequence ID" value="REJ06659.1"/>
    <property type="molecule type" value="Genomic_DNA"/>
</dbReference>
<comment type="caution">
    <text evidence="1">The sequence shown here is derived from an EMBL/GenBank/DDBJ whole genome shotgun (WGS) entry which is preliminary data.</text>
</comment>
<keyword evidence="2" id="KW-1185">Reference proteome</keyword>